<accession>A0A6B2M0E6</accession>
<evidence type="ECO:0000256" key="1">
    <source>
        <dbReference type="SAM" id="MobiDB-lite"/>
    </source>
</evidence>
<dbReference type="PANTHER" id="PTHR37938:SF1">
    <property type="entry name" value="BLL0215 PROTEIN"/>
    <property type="match status" value="1"/>
</dbReference>
<evidence type="ECO:0000313" key="5">
    <source>
        <dbReference type="Proteomes" id="UP000478417"/>
    </source>
</evidence>
<dbReference type="PANTHER" id="PTHR37938">
    <property type="entry name" value="BLL0215 PROTEIN"/>
    <property type="match status" value="1"/>
</dbReference>
<proteinExistence type="predicted"/>
<keyword evidence="5" id="KW-1185">Reference proteome</keyword>
<keyword evidence="2" id="KW-0472">Membrane</keyword>
<protein>
    <submittedName>
        <fullName evidence="4">PH domain-containing protein</fullName>
    </submittedName>
</protein>
<organism evidence="4 5">
    <name type="scientific">Oceanipulchritudo coccoides</name>
    <dbReference type="NCBI Taxonomy" id="2706888"/>
    <lineage>
        <taxon>Bacteria</taxon>
        <taxon>Pseudomonadati</taxon>
        <taxon>Verrucomicrobiota</taxon>
        <taxon>Opitutia</taxon>
        <taxon>Puniceicoccales</taxon>
        <taxon>Oceanipulchritudinaceae</taxon>
        <taxon>Oceanipulchritudo</taxon>
    </lineage>
</organism>
<keyword evidence="2" id="KW-1133">Transmembrane helix</keyword>
<sequence>MSFTIVLTVIVVGIPFLLLWIPLSLYFTKRYLDRMECILTERDLKVNKGLFVRVEKTIPLEKITDMGMVQGPLMRYFGIHRLSVETAGQSLEGSLVSLTGIVDVEDFREAVLNQRDRIRDKPGPSVSPPEQSVQGDSGLLRDISATLVRIEKLLEKQD</sequence>
<dbReference type="AlphaFoldDB" id="A0A6B2M0E6"/>
<keyword evidence="2" id="KW-0812">Transmembrane</keyword>
<evidence type="ECO:0000256" key="2">
    <source>
        <dbReference type="SAM" id="Phobius"/>
    </source>
</evidence>
<dbReference type="Pfam" id="PF03703">
    <property type="entry name" value="bPH_2"/>
    <property type="match status" value="1"/>
</dbReference>
<dbReference type="Proteomes" id="UP000478417">
    <property type="component" value="Unassembled WGS sequence"/>
</dbReference>
<reference evidence="4 5" key="1">
    <citation type="submission" date="2020-02" db="EMBL/GenBank/DDBJ databases">
        <title>Albibacoteraceae fam. nov., the first described family within the subdivision 4 Verrucomicrobia.</title>
        <authorList>
            <person name="Xi F."/>
        </authorList>
    </citation>
    <scope>NUCLEOTIDE SEQUENCE [LARGE SCALE GENOMIC DNA]</scope>
    <source>
        <strain evidence="4 5">CK1056</strain>
    </source>
</reference>
<feature type="region of interest" description="Disordered" evidence="1">
    <location>
        <begin position="118"/>
        <end position="137"/>
    </location>
</feature>
<evidence type="ECO:0000259" key="3">
    <source>
        <dbReference type="Pfam" id="PF03703"/>
    </source>
</evidence>
<feature type="transmembrane region" description="Helical" evidence="2">
    <location>
        <begin position="6"/>
        <end position="27"/>
    </location>
</feature>
<feature type="domain" description="YdbS-like PH" evidence="3">
    <location>
        <begin position="39"/>
        <end position="106"/>
    </location>
</feature>
<dbReference type="EMBL" id="JAAGNX010000001">
    <property type="protein sequence ID" value="NDV61235.1"/>
    <property type="molecule type" value="Genomic_DNA"/>
</dbReference>
<dbReference type="InterPro" id="IPR005182">
    <property type="entry name" value="YdbS-like_PH"/>
</dbReference>
<name>A0A6B2M0E6_9BACT</name>
<evidence type="ECO:0000313" key="4">
    <source>
        <dbReference type="EMBL" id="NDV61235.1"/>
    </source>
</evidence>
<comment type="caution">
    <text evidence="4">The sequence shown here is derived from an EMBL/GenBank/DDBJ whole genome shotgun (WGS) entry which is preliminary data.</text>
</comment>
<gene>
    <name evidence="4" type="ORF">G0Q06_02085</name>
</gene>